<dbReference type="HOGENOM" id="CLU_113396_0_0_1"/>
<evidence type="ECO:0000313" key="3">
    <source>
        <dbReference type="Proteomes" id="UP000002035"/>
    </source>
</evidence>
<proteinExistence type="predicted"/>
<name>C5FN69_ARTOC</name>
<dbReference type="AlphaFoldDB" id="C5FN69"/>
<dbReference type="OMA" id="HEFRDHY"/>
<dbReference type="InterPro" id="IPR041018">
    <property type="entry name" value="ADPRTs_Tse2"/>
</dbReference>
<organism evidence="2 3">
    <name type="scientific">Arthroderma otae (strain ATCC MYA-4605 / CBS 113480)</name>
    <name type="common">Microsporum canis</name>
    <dbReference type="NCBI Taxonomy" id="554155"/>
    <lineage>
        <taxon>Eukaryota</taxon>
        <taxon>Fungi</taxon>
        <taxon>Dikarya</taxon>
        <taxon>Ascomycota</taxon>
        <taxon>Pezizomycotina</taxon>
        <taxon>Eurotiomycetes</taxon>
        <taxon>Eurotiomycetidae</taxon>
        <taxon>Onygenales</taxon>
        <taxon>Arthrodermataceae</taxon>
        <taxon>Microsporum</taxon>
    </lineage>
</organism>
<dbReference type="Proteomes" id="UP000002035">
    <property type="component" value="Unassembled WGS sequence"/>
</dbReference>
<accession>C5FN69</accession>
<dbReference type="OrthoDB" id="10266325at2759"/>
<sequence>MSGFIRAFTVFPKEMFRLNNGRSIRLRWFPGPIKPEKRSFDILTTEGKVLPKALDPQNYISPNGASMRPNTPIMQNLARTFKGASVCIYSVPPGTPLPSDLILVHEYTDHYSLQPREEMTVEELNHKITNFLQTNSECLTREKWRKKYPHATETA</sequence>
<dbReference type="Pfam" id="PF18648">
    <property type="entry name" value="ADPRTs_Tse2"/>
    <property type="match status" value="1"/>
</dbReference>
<dbReference type="eggNOG" id="ENOG502S9XR">
    <property type="taxonomic scope" value="Eukaryota"/>
</dbReference>
<keyword evidence="3" id="KW-1185">Reference proteome</keyword>
<evidence type="ECO:0000313" key="2">
    <source>
        <dbReference type="EMBL" id="EEQ31305.1"/>
    </source>
</evidence>
<evidence type="ECO:0000259" key="1">
    <source>
        <dbReference type="Pfam" id="PF18648"/>
    </source>
</evidence>
<reference evidence="3" key="1">
    <citation type="journal article" date="2012" name="MBio">
        <title>Comparative genome analysis of Trichophyton rubrum and related dermatophytes reveals candidate genes involved in infection.</title>
        <authorList>
            <person name="Martinez D.A."/>
            <person name="Oliver B.G."/>
            <person name="Graeser Y."/>
            <person name="Goldberg J.M."/>
            <person name="Li W."/>
            <person name="Martinez-Rossi N.M."/>
            <person name="Monod M."/>
            <person name="Shelest E."/>
            <person name="Barton R.C."/>
            <person name="Birch E."/>
            <person name="Brakhage A.A."/>
            <person name="Chen Z."/>
            <person name="Gurr S.J."/>
            <person name="Heiman D."/>
            <person name="Heitman J."/>
            <person name="Kosti I."/>
            <person name="Rossi A."/>
            <person name="Saif S."/>
            <person name="Samalova M."/>
            <person name="Saunders C.W."/>
            <person name="Shea T."/>
            <person name="Summerbell R.C."/>
            <person name="Xu J."/>
            <person name="Young S."/>
            <person name="Zeng Q."/>
            <person name="Birren B.W."/>
            <person name="Cuomo C.A."/>
            <person name="White T.C."/>
        </authorList>
    </citation>
    <scope>NUCLEOTIDE SEQUENCE [LARGE SCALE GENOMIC DNA]</scope>
    <source>
        <strain evidence="3">ATCC MYA-4605 / CBS 113480</strain>
    </source>
</reference>
<feature type="domain" description="Tse2 ADP-ribosyltransferase toxin" evidence="1">
    <location>
        <begin position="13"/>
        <end position="144"/>
    </location>
</feature>
<dbReference type="EMBL" id="DS995704">
    <property type="protein sequence ID" value="EEQ31305.1"/>
    <property type="molecule type" value="Genomic_DNA"/>
</dbReference>
<dbReference type="VEuPathDB" id="FungiDB:MCYG_04124"/>
<dbReference type="GeneID" id="9224456"/>
<dbReference type="RefSeq" id="XP_002846387.1">
    <property type="nucleotide sequence ID" value="XM_002846341.1"/>
</dbReference>
<protein>
    <recommendedName>
        <fullName evidence="1">Tse2 ADP-ribosyltransferase toxin domain-containing protein</fullName>
    </recommendedName>
</protein>
<gene>
    <name evidence="2" type="ORF">MCYG_04124</name>
</gene>